<comment type="caution">
    <text evidence="7">The sequence shown here is derived from an EMBL/GenBank/DDBJ whole genome shotgun (WGS) entry which is preliminary data.</text>
</comment>
<evidence type="ECO:0000259" key="6">
    <source>
        <dbReference type="Pfam" id="PF08281"/>
    </source>
</evidence>
<proteinExistence type="inferred from homology"/>
<dbReference type="EMBL" id="SGXA01000002">
    <property type="protein sequence ID" value="RZS70731.1"/>
    <property type="molecule type" value="Genomic_DNA"/>
</dbReference>
<comment type="similarity">
    <text evidence="1">Belongs to the sigma-70 factor family. ECF subfamily.</text>
</comment>
<evidence type="ECO:0000313" key="8">
    <source>
        <dbReference type="Proteomes" id="UP000293874"/>
    </source>
</evidence>
<keyword evidence="2" id="KW-0805">Transcription regulation</keyword>
<dbReference type="RefSeq" id="WP_158643873.1">
    <property type="nucleotide sequence ID" value="NZ_CP042431.1"/>
</dbReference>
<dbReference type="InterPro" id="IPR013325">
    <property type="entry name" value="RNA_pol_sigma_r2"/>
</dbReference>
<dbReference type="AlphaFoldDB" id="A0A4V2F0N3"/>
<dbReference type="GO" id="GO:0006352">
    <property type="term" value="P:DNA-templated transcription initiation"/>
    <property type="evidence" value="ECO:0007669"/>
    <property type="project" value="InterPro"/>
</dbReference>
<dbReference type="NCBIfam" id="TIGR02985">
    <property type="entry name" value="Sig70_bacteroi1"/>
    <property type="match status" value="1"/>
</dbReference>
<dbReference type="PANTHER" id="PTHR43133">
    <property type="entry name" value="RNA POLYMERASE ECF-TYPE SIGMA FACTO"/>
    <property type="match status" value="1"/>
</dbReference>
<dbReference type="NCBIfam" id="TIGR02937">
    <property type="entry name" value="sigma70-ECF"/>
    <property type="match status" value="1"/>
</dbReference>
<dbReference type="CDD" id="cd06171">
    <property type="entry name" value="Sigma70_r4"/>
    <property type="match status" value="1"/>
</dbReference>
<reference evidence="7 8" key="1">
    <citation type="submission" date="2019-02" db="EMBL/GenBank/DDBJ databases">
        <title>Genomic Encyclopedia of Type Strains, Phase IV (KMG-IV): sequencing the most valuable type-strain genomes for metagenomic binning, comparative biology and taxonomic classification.</title>
        <authorList>
            <person name="Goeker M."/>
        </authorList>
    </citation>
    <scope>NUCLEOTIDE SEQUENCE [LARGE SCALE GENOMIC DNA]</scope>
    <source>
        <strain evidence="7 8">DSM 18116</strain>
    </source>
</reference>
<accession>A0A4V2F0N3</accession>
<dbReference type="Pfam" id="PF04542">
    <property type="entry name" value="Sigma70_r2"/>
    <property type="match status" value="1"/>
</dbReference>
<dbReference type="GO" id="GO:0003677">
    <property type="term" value="F:DNA binding"/>
    <property type="evidence" value="ECO:0007669"/>
    <property type="project" value="InterPro"/>
</dbReference>
<evidence type="ECO:0000256" key="2">
    <source>
        <dbReference type="ARBA" id="ARBA00023015"/>
    </source>
</evidence>
<dbReference type="InterPro" id="IPR013249">
    <property type="entry name" value="RNA_pol_sigma70_r4_t2"/>
</dbReference>
<keyword evidence="4" id="KW-0804">Transcription</keyword>
<keyword evidence="3" id="KW-0731">Sigma factor</keyword>
<dbReference type="PANTHER" id="PTHR43133:SF46">
    <property type="entry name" value="RNA POLYMERASE SIGMA-70 FACTOR ECF SUBFAMILY"/>
    <property type="match status" value="1"/>
</dbReference>
<dbReference type="OrthoDB" id="657017at2"/>
<organism evidence="7 8">
    <name type="scientific">Pseudobacter ginsenosidimutans</name>
    <dbReference type="NCBI Taxonomy" id="661488"/>
    <lineage>
        <taxon>Bacteria</taxon>
        <taxon>Pseudomonadati</taxon>
        <taxon>Bacteroidota</taxon>
        <taxon>Chitinophagia</taxon>
        <taxon>Chitinophagales</taxon>
        <taxon>Chitinophagaceae</taxon>
        <taxon>Pseudobacter</taxon>
    </lineage>
</organism>
<evidence type="ECO:0000313" key="7">
    <source>
        <dbReference type="EMBL" id="RZS70731.1"/>
    </source>
</evidence>
<dbReference type="Gene3D" id="1.10.10.10">
    <property type="entry name" value="Winged helix-like DNA-binding domain superfamily/Winged helix DNA-binding domain"/>
    <property type="match status" value="1"/>
</dbReference>
<feature type="domain" description="RNA polymerase sigma-70 region 2" evidence="5">
    <location>
        <begin position="26"/>
        <end position="93"/>
    </location>
</feature>
<dbReference type="InterPro" id="IPR013324">
    <property type="entry name" value="RNA_pol_sigma_r3/r4-like"/>
</dbReference>
<gene>
    <name evidence="7" type="ORF">EV199_2624</name>
</gene>
<sequence>MQKESTDYSLLLEALKAFDLAAFDTLYRNTRERLFAYSFSILKDEVAAQDLVQDFFIDFWESKIFLNIHSGLLGYLVRSIGNRSIDLKKKEERRKLLQRQFGEIEAGSFQEGDKLVNRELGRELEAAITSLPPMPAKVFRLHYVEKQSYKEISEELGISTATISNHMTRALKMLRQQLKIN</sequence>
<keyword evidence="8" id="KW-1185">Reference proteome</keyword>
<dbReference type="SUPFAM" id="SSF88659">
    <property type="entry name" value="Sigma3 and sigma4 domains of RNA polymerase sigma factors"/>
    <property type="match status" value="1"/>
</dbReference>
<dbReference type="GO" id="GO:0016987">
    <property type="term" value="F:sigma factor activity"/>
    <property type="evidence" value="ECO:0007669"/>
    <property type="project" value="UniProtKB-KW"/>
</dbReference>
<dbReference type="InterPro" id="IPR039425">
    <property type="entry name" value="RNA_pol_sigma-70-like"/>
</dbReference>
<evidence type="ECO:0000256" key="1">
    <source>
        <dbReference type="ARBA" id="ARBA00010641"/>
    </source>
</evidence>
<protein>
    <submittedName>
        <fullName evidence="7">RNA polymerase sigma-70 factor (ECF subfamily)</fullName>
    </submittedName>
</protein>
<dbReference type="Proteomes" id="UP000293874">
    <property type="component" value="Unassembled WGS sequence"/>
</dbReference>
<dbReference type="Pfam" id="PF08281">
    <property type="entry name" value="Sigma70_r4_2"/>
    <property type="match status" value="1"/>
</dbReference>
<dbReference type="InterPro" id="IPR007627">
    <property type="entry name" value="RNA_pol_sigma70_r2"/>
</dbReference>
<feature type="domain" description="RNA polymerase sigma factor 70 region 4 type 2" evidence="6">
    <location>
        <begin position="122"/>
        <end position="174"/>
    </location>
</feature>
<evidence type="ECO:0000259" key="5">
    <source>
        <dbReference type="Pfam" id="PF04542"/>
    </source>
</evidence>
<evidence type="ECO:0000256" key="3">
    <source>
        <dbReference type="ARBA" id="ARBA00023082"/>
    </source>
</evidence>
<dbReference type="InterPro" id="IPR014327">
    <property type="entry name" value="RNA_pol_sigma70_bacteroid"/>
</dbReference>
<name>A0A4V2F0N3_9BACT</name>
<dbReference type="Gene3D" id="1.10.1740.10">
    <property type="match status" value="1"/>
</dbReference>
<dbReference type="InterPro" id="IPR036388">
    <property type="entry name" value="WH-like_DNA-bd_sf"/>
</dbReference>
<dbReference type="SUPFAM" id="SSF88946">
    <property type="entry name" value="Sigma2 domain of RNA polymerase sigma factors"/>
    <property type="match status" value="1"/>
</dbReference>
<evidence type="ECO:0000256" key="4">
    <source>
        <dbReference type="ARBA" id="ARBA00023163"/>
    </source>
</evidence>
<dbReference type="InterPro" id="IPR014284">
    <property type="entry name" value="RNA_pol_sigma-70_dom"/>
</dbReference>